<dbReference type="PANTHER" id="PTHR30489">
    <property type="entry name" value="LIPOPROTEIN-RELEASING SYSTEM TRANSMEMBRANE PROTEIN LOLE"/>
    <property type="match status" value="1"/>
</dbReference>
<feature type="non-terminal residue" evidence="9">
    <location>
        <position position="1"/>
    </location>
</feature>
<comment type="similarity">
    <text evidence="2">Belongs to the ABC-4 integral membrane protein family. LolC/E subfamily.</text>
</comment>
<reference evidence="9" key="2">
    <citation type="journal article" date="2021" name="PeerJ">
        <title>Extensive microbial diversity within the chicken gut microbiome revealed by metagenomics and culture.</title>
        <authorList>
            <person name="Gilroy R."/>
            <person name="Ravi A."/>
            <person name="Getino M."/>
            <person name="Pursley I."/>
            <person name="Horton D.L."/>
            <person name="Alikhan N.F."/>
            <person name="Baker D."/>
            <person name="Gharbi K."/>
            <person name="Hall N."/>
            <person name="Watson M."/>
            <person name="Adriaenssens E.M."/>
            <person name="Foster-Nyarko E."/>
            <person name="Jarju S."/>
            <person name="Secka A."/>
            <person name="Antonio M."/>
            <person name="Oren A."/>
            <person name="Chaudhuri R.R."/>
            <person name="La Ragione R."/>
            <person name="Hildebrand F."/>
            <person name="Pallen M.J."/>
        </authorList>
    </citation>
    <scope>NUCLEOTIDE SEQUENCE</scope>
    <source>
        <strain evidence="9">ChiBcec2-4451</strain>
    </source>
</reference>
<evidence type="ECO:0000256" key="1">
    <source>
        <dbReference type="ARBA" id="ARBA00004651"/>
    </source>
</evidence>
<evidence type="ECO:0000256" key="2">
    <source>
        <dbReference type="ARBA" id="ARBA00005236"/>
    </source>
</evidence>
<comment type="subcellular location">
    <subcellularLocation>
        <location evidence="1">Cell membrane</location>
        <topology evidence="1">Multi-pass membrane protein</topology>
    </subcellularLocation>
</comment>
<gene>
    <name evidence="9" type="ORF">IAA63_05000</name>
</gene>
<dbReference type="Proteomes" id="UP000886723">
    <property type="component" value="Unassembled WGS sequence"/>
</dbReference>
<evidence type="ECO:0000256" key="4">
    <source>
        <dbReference type="ARBA" id="ARBA00022692"/>
    </source>
</evidence>
<dbReference type="InterPro" id="IPR051447">
    <property type="entry name" value="Lipoprotein-release_system"/>
</dbReference>
<dbReference type="PANTHER" id="PTHR30489:SF0">
    <property type="entry name" value="LIPOPROTEIN-RELEASING SYSTEM TRANSMEMBRANE PROTEIN LOLE"/>
    <property type="match status" value="1"/>
</dbReference>
<reference evidence="9" key="1">
    <citation type="submission" date="2020-10" db="EMBL/GenBank/DDBJ databases">
        <authorList>
            <person name="Gilroy R."/>
        </authorList>
    </citation>
    <scope>NUCLEOTIDE SEQUENCE</scope>
    <source>
        <strain evidence="9">ChiBcec2-4451</strain>
    </source>
</reference>
<feature type="transmembrane region" description="Helical" evidence="7">
    <location>
        <begin position="94"/>
        <end position="117"/>
    </location>
</feature>
<keyword evidence="3" id="KW-1003">Cell membrane</keyword>
<evidence type="ECO:0000256" key="3">
    <source>
        <dbReference type="ARBA" id="ARBA00022475"/>
    </source>
</evidence>
<name>A0A9D1NTC7_9FIRM</name>
<dbReference type="GO" id="GO:0098797">
    <property type="term" value="C:plasma membrane protein complex"/>
    <property type="evidence" value="ECO:0007669"/>
    <property type="project" value="TreeGrafter"/>
</dbReference>
<feature type="transmembrane region" description="Helical" evidence="7">
    <location>
        <begin position="41"/>
        <end position="66"/>
    </location>
</feature>
<evidence type="ECO:0000256" key="7">
    <source>
        <dbReference type="SAM" id="Phobius"/>
    </source>
</evidence>
<dbReference type="Pfam" id="PF02687">
    <property type="entry name" value="FtsX"/>
    <property type="match status" value="1"/>
</dbReference>
<feature type="transmembrane region" description="Helical" evidence="7">
    <location>
        <begin position="129"/>
        <end position="151"/>
    </location>
</feature>
<dbReference type="InterPro" id="IPR003838">
    <property type="entry name" value="ABC3_permease_C"/>
</dbReference>
<organism evidence="9 10">
    <name type="scientific">Candidatus Pullilachnospira stercoravium</name>
    <dbReference type="NCBI Taxonomy" id="2840913"/>
    <lineage>
        <taxon>Bacteria</taxon>
        <taxon>Bacillati</taxon>
        <taxon>Bacillota</taxon>
        <taxon>Clostridia</taxon>
        <taxon>Lachnospirales</taxon>
        <taxon>Lachnospiraceae</taxon>
        <taxon>Lachnospiraceae incertae sedis</taxon>
        <taxon>Candidatus Pullilachnospira</taxon>
    </lineage>
</organism>
<evidence type="ECO:0000256" key="6">
    <source>
        <dbReference type="ARBA" id="ARBA00023136"/>
    </source>
</evidence>
<evidence type="ECO:0000313" key="10">
    <source>
        <dbReference type="Proteomes" id="UP000886723"/>
    </source>
</evidence>
<dbReference type="GO" id="GO:0044874">
    <property type="term" value="P:lipoprotein localization to outer membrane"/>
    <property type="evidence" value="ECO:0007669"/>
    <property type="project" value="TreeGrafter"/>
</dbReference>
<evidence type="ECO:0000313" key="9">
    <source>
        <dbReference type="EMBL" id="HIV12482.1"/>
    </source>
</evidence>
<evidence type="ECO:0000259" key="8">
    <source>
        <dbReference type="Pfam" id="PF02687"/>
    </source>
</evidence>
<dbReference type="EMBL" id="DVON01000106">
    <property type="protein sequence ID" value="HIV12482.1"/>
    <property type="molecule type" value="Genomic_DNA"/>
</dbReference>
<comment type="caution">
    <text evidence="9">The sequence shown here is derived from an EMBL/GenBank/DDBJ whole genome shotgun (WGS) entry which is preliminary data.</text>
</comment>
<dbReference type="AlphaFoldDB" id="A0A9D1NTC7"/>
<keyword evidence="6 7" id="KW-0472">Membrane</keyword>
<sequence>TELQTIETELTNMLRQEFTLEMENRIQEKTDNDAMLNGYQLIIGALCALLAMIGIANVFSNTLSFIRQRKREFARYLSIGMTPESMRKMFRIEALVIAGRPILITLPVTVLFVWFMITASHLNPMEFLSVAPIVPVVIFIAAIFGFVALAYDIGARKVLNCDLAEALQSDSMG</sequence>
<protein>
    <submittedName>
        <fullName evidence="9">ABC transporter permease</fullName>
    </submittedName>
</protein>
<keyword evidence="5 7" id="KW-1133">Transmembrane helix</keyword>
<accession>A0A9D1NTC7</accession>
<feature type="domain" description="ABC3 transporter permease C-terminal" evidence="8">
    <location>
        <begin position="47"/>
        <end position="150"/>
    </location>
</feature>
<proteinExistence type="inferred from homology"/>
<keyword evidence="4 7" id="KW-0812">Transmembrane</keyword>
<evidence type="ECO:0000256" key="5">
    <source>
        <dbReference type="ARBA" id="ARBA00022989"/>
    </source>
</evidence>